<dbReference type="EC" id="2.7.13.3" evidence="2"/>
<keyword evidence="9" id="KW-0677">Repeat</keyword>
<dbReference type="Gene3D" id="3.30.450.20">
    <property type="entry name" value="PAS domain"/>
    <property type="match status" value="1"/>
</dbReference>
<keyword evidence="3" id="KW-0600">Photoreceptor protein</keyword>
<dbReference type="InterPro" id="IPR035965">
    <property type="entry name" value="PAS-like_dom_sf"/>
</dbReference>
<dbReference type="InterPro" id="IPR001610">
    <property type="entry name" value="PAC"/>
</dbReference>
<dbReference type="SMART" id="SM00911">
    <property type="entry name" value="HWE_HK"/>
    <property type="match status" value="1"/>
</dbReference>
<dbReference type="InterPro" id="IPR000014">
    <property type="entry name" value="PAS"/>
</dbReference>
<dbReference type="GO" id="GO:0005524">
    <property type="term" value="F:ATP binding"/>
    <property type="evidence" value="ECO:0007669"/>
    <property type="project" value="UniProtKB-KW"/>
</dbReference>
<keyword evidence="13" id="KW-0157">Chromophore</keyword>
<comment type="catalytic activity">
    <reaction evidence="1">
        <text>ATP + protein L-histidine = ADP + protein N-phospho-L-histidine.</text>
        <dbReference type="EC" id="2.7.13.3"/>
    </reaction>
</comment>
<dbReference type="PROSITE" id="PS50113">
    <property type="entry name" value="PAC"/>
    <property type="match status" value="1"/>
</dbReference>
<evidence type="ECO:0000256" key="7">
    <source>
        <dbReference type="ARBA" id="ARBA00022643"/>
    </source>
</evidence>
<keyword evidence="14" id="KW-0843">Virulence</keyword>
<keyword evidence="19" id="KW-1185">Reference proteome</keyword>
<name>A0A2W7MQ07_9RHOB</name>
<evidence type="ECO:0000256" key="9">
    <source>
        <dbReference type="ARBA" id="ARBA00022737"/>
    </source>
</evidence>
<comment type="caution">
    <text evidence="18">The sequence shown here is derived from an EMBL/GenBank/DDBJ whole genome shotgun (WGS) entry which is preliminary data.</text>
</comment>
<accession>A0A2W7MQ07</accession>
<evidence type="ECO:0000256" key="8">
    <source>
        <dbReference type="ARBA" id="ARBA00022679"/>
    </source>
</evidence>
<evidence type="ECO:0000256" key="15">
    <source>
        <dbReference type="ARBA" id="ARBA00023170"/>
    </source>
</evidence>
<feature type="domain" description="PAC" evidence="17">
    <location>
        <begin position="93"/>
        <end position="145"/>
    </location>
</feature>
<evidence type="ECO:0000256" key="11">
    <source>
        <dbReference type="ARBA" id="ARBA00022777"/>
    </source>
</evidence>
<dbReference type="InterPro" id="IPR011102">
    <property type="entry name" value="Sig_transdc_His_kinase_HWE"/>
</dbReference>
<keyword evidence="15" id="KW-0675">Receptor</keyword>
<keyword evidence="11" id="KW-0418">Kinase</keyword>
<keyword evidence="12" id="KW-0067">ATP-binding</keyword>
<dbReference type="Pfam" id="PF07536">
    <property type="entry name" value="HWE_HK"/>
    <property type="match status" value="1"/>
</dbReference>
<reference evidence="18 19" key="1">
    <citation type="submission" date="2018-06" db="EMBL/GenBank/DDBJ databases">
        <title>Genomic Encyclopedia of Archaeal and Bacterial Type Strains, Phase II (KMG-II): from individual species to whole genera.</title>
        <authorList>
            <person name="Goeker M."/>
        </authorList>
    </citation>
    <scope>NUCLEOTIDE SEQUENCE [LARGE SCALE GENOMIC DNA]</scope>
    <source>
        <strain evidence="18 19">DSM 22009</strain>
    </source>
</reference>
<dbReference type="Pfam" id="PF13426">
    <property type="entry name" value="PAS_9"/>
    <property type="match status" value="1"/>
</dbReference>
<evidence type="ECO:0000256" key="12">
    <source>
        <dbReference type="ARBA" id="ARBA00022840"/>
    </source>
</evidence>
<dbReference type="EMBL" id="QKZL01000068">
    <property type="protein sequence ID" value="PZX09663.1"/>
    <property type="molecule type" value="Genomic_DNA"/>
</dbReference>
<dbReference type="NCBIfam" id="TIGR00229">
    <property type="entry name" value="sensory_box"/>
    <property type="match status" value="1"/>
</dbReference>
<evidence type="ECO:0000256" key="5">
    <source>
        <dbReference type="ARBA" id="ARBA00022606"/>
    </source>
</evidence>
<keyword evidence="6" id="KW-0285">Flavoprotein</keyword>
<dbReference type="SMART" id="SM00086">
    <property type="entry name" value="PAC"/>
    <property type="match status" value="1"/>
</dbReference>
<evidence type="ECO:0000256" key="6">
    <source>
        <dbReference type="ARBA" id="ARBA00022630"/>
    </source>
</evidence>
<dbReference type="GO" id="GO:0009881">
    <property type="term" value="F:photoreceptor activity"/>
    <property type="evidence" value="ECO:0007669"/>
    <property type="project" value="UniProtKB-KW"/>
</dbReference>
<evidence type="ECO:0000256" key="2">
    <source>
        <dbReference type="ARBA" id="ARBA00012438"/>
    </source>
</evidence>
<feature type="domain" description="PAS" evidence="16">
    <location>
        <begin position="17"/>
        <end position="90"/>
    </location>
</feature>
<keyword evidence="8" id="KW-0808">Transferase</keyword>
<protein>
    <recommendedName>
        <fullName evidence="2">histidine kinase</fullName>
        <ecNumber evidence="2">2.7.13.3</ecNumber>
    </recommendedName>
</protein>
<evidence type="ECO:0000259" key="16">
    <source>
        <dbReference type="PROSITE" id="PS50112"/>
    </source>
</evidence>
<evidence type="ECO:0000259" key="17">
    <source>
        <dbReference type="PROSITE" id="PS50113"/>
    </source>
</evidence>
<evidence type="ECO:0000256" key="4">
    <source>
        <dbReference type="ARBA" id="ARBA00022553"/>
    </source>
</evidence>
<evidence type="ECO:0000256" key="14">
    <source>
        <dbReference type="ARBA" id="ARBA00023026"/>
    </source>
</evidence>
<keyword evidence="10" id="KW-0547">Nucleotide-binding</keyword>
<dbReference type="PANTHER" id="PTHR41523:SF8">
    <property type="entry name" value="ETHYLENE RESPONSE SENSOR PROTEIN"/>
    <property type="match status" value="1"/>
</dbReference>
<dbReference type="SUPFAM" id="SSF55785">
    <property type="entry name" value="PYP-like sensor domain (PAS domain)"/>
    <property type="match status" value="1"/>
</dbReference>
<evidence type="ECO:0000256" key="10">
    <source>
        <dbReference type="ARBA" id="ARBA00022741"/>
    </source>
</evidence>
<dbReference type="GO" id="GO:0004673">
    <property type="term" value="F:protein histidine kinase activity"/>
    <property type="evidence" value="ECO:0007669"/>
    <property type="project" value="UniProtKB-EC"/>
</dbReference>
<keyword evidence="7" id="KW-0288">FMN</keyword>
<gene>
    <name evidence="18" type="ORF">LX81_04399</name>
</gene>
<sequence length="336" mass="37062">MPAHGAEKGVRMFRNETATLFSKAMAQTRMAVILADPHLEDCPIVFANTSFIELTGYPADEVLGRNCRFLQGPKTDPGTVAKMRDALQSEDVVVVEVLNYRKNGEPFWNALHLGPIYDEDGILQYYFGSQWNVSDIHTARENEEHAKVMARELSHRVKNMFSIVSAVVSMTADRHDVPHVADDINDRIFALGRAYEITLQHSSHQMVDLEPLVRSVLGAYSTSTDQRIELTGAKTSVQVSQSATIGLVLHELATNAVKYGAFSSPRGVIVFEWTVSEGDEPVLEMHWTEHTESPVAAPIRVGTGSGIIQSVLEASDGAIERTWHASGLKAVIRLPL</sequence>
<keyword evidence="4" id="KW-0597">Phosphoprotein</keyword>
<dbReference type="Gene3D" id="3.30.565.10">
    <property type="entry name" value="Histidine kinase-like ATPase, C-terminal domain"/>
    <property type="match status" value="1"/>
</dbReference>
<dbReference type="Proteomes" id="UP000248916">
    <property type="component" value="Unassembled WGS sequence"/>
</dbReference>
<dbReference type="InterPro" id="IPR000700">
    <property type="entry name" value="PAS-assoc_C"/>
</dbReference>
<evidence type="ECO:0000256" key="3">
    <source>
        <dbReference type="ARBA" id="ARBA00022543"/>
    </source>
</evidence>
<dbReference type="PANTHER" id="PTHR41523">
    <property type="entry name" value="TWO-COMPONENT SYSTEM SENSOR PROTEIN"/>
    <property type="match status" value="1"/>
</dbReference>
<dbReference type="PROSITE" id="PS50112">
    <property type="entry name" value="PAS"/>
    <property type="match status" value="1"/>
</dbReference>
<proteinExistence type="predicted"/>
<evidence type="ECO:0000256" key="1">
    <source>
        <dbReference type="ARBA" id="ARBA00000085"/>
    </source>
</evidence>
<evidence type="ECO:0000256" key="13">
    <source>
        <dbReference type="ARBA" id="ARBA00022991"/>
    </source>
</evidence>
<evidence type="ECO:0000313" key="18">
    <source>
        <dbReference type="EMBL" id="PZX09663.1"/>
    </source>
</evidence>
<dbReference type="NCBIfam" id="NF010077">
    <property type="entry name" value="PRK13559.1"/>
    <property type="match status" value="1"/>
</dbReference>
<dbReference type="InterPro" id="IPR036890">
    <property type="entry name" value="HATPase_C_sf"/>
</dbReference>
<dbReference type="OrthoDB" id="489241at2"/>
<evidence type="ECO:0000313" key="19">
    <source>
        <dbReference type="Proteomes" id="UP000248916"/>
    </source>
</evidence>
<dbReference type="CDD" id="cd00130">
    <property type="entry name" value="PAS"/>
    <property type="match status" value="1"/>
</dbReference>
<keyword evidence="5" id="KW-0716">Sensory transduction</keyword>
<organism evidence="18 19">
    <name type="scientific">Palleronia aestuarii</name>
    <dbReference type="NCBI Taxonomy" id="568105"/>
    <lineage>
        <taxon>Bacteria</taxon>
        <taxon>Pseudomonadati</taxon>
        <taxon>Pseudomonadota</taxon>
        <taxon>Alphaproteobacteria</taxon>
        <taxon>Rhodobacterales</taxon>
        <taxon>Roseobacteraceae</taxon>
        <taxon>Palleronia</taxon>
    </lineage>
</organism>
<dbReference type="AlphaFoldDB" id="A0A2W7MQ07"/>